<evidence type="ECO:0000313" key="2">
    <source>
        <dbReference type="Proteomes" id="UP000657918"/>
    </source>
</evidence>
<protein>
    <submittedName>
        <fullName evidence="1">Uncharacterized protein</fullName>
    </submittedName>
</protein>
<sequence length="91" mass="10183">MILIEEKDNEILISADLGNSVKLQVDLIIEWLCVAGKIHARVFHCLKLLKPYSSVEFYKELNRASKNLATKNSTCQPVGDAFAARQISAHL</sequence>
<evidence type="ECO:0000313" key="1">
    <source>
        <dbReference type="EMBL" id="KAF9672456.1"/>
    </source>
</evidence>
<proteinExistence type="predicted"/>
<dbReference type="AlphaFoldDB" id="A0A835MT31"/>
<dbReference type="EMBL" id="JADGMS010000011">
    <property type="protein sequence ID" value="KAF9672456.1"/>
    <property type="molecule type" value="Genomic_DNA"/>
</dbReference>
<keyword evidence="2" id="KW-1185">Reference proteome</keyword>
<reference evidence="1 2" key="1">
    <citation type="submission" date="2020-10" db="EMBL/GenBank/DDBJ databases">
        <title>Plant Genome Project.</title>
        <authorList>
            <person name="Zhang R.-G."/>
        </authorList>
    </citation>
    <scope>NUCLEOTIDE SEQUENCE [LARGE SCALE GENOMIC DNA]</scope>
    <source>
        <strain evidence="1">FAFU-HL-1</strain>
        <tissue evidence="1">Leaf</tissue>
    </source>
</reference>
<name>A0A835MT31_9ROSI</name>
<accession>A0A835MT31</accession>
<comment type="caution">
    <text evidence="1">The sequence shown here is derived from an EMBL/GenBank/DDBJ whole genome shotgun (WGS) entry which is preliminary data.</text>
</comment>
<organism evidence="1 2">
    <name type="scientific">Salix dunnii</name>
    <dbReference type="NCBI Taxonomy" id="1413687"/>
    <lineage>
        <taxon>Eukaryota</taxon>
        <taxon>Viridiplantae</taxon>
        <taxon>Streptophyta</taxon>
        <taxon>Embryophyta</taxon>
        <taxon>Tracheophyta</taxon>
        <taxon>Spermatophyta</taxon>
        <taxon>Magnoliopsida</taxon>
        <taxon>eudicotyledons</taxon>
        <taxon>Gunneridae</taxon>
        <taxon>Pentapetalae</taxon>
        <taxon>rosids</taxon>
        <taxon>fabids</taxon>
        <taxon>Malpighiales</taxon>
        <taxon>Salicaceae</taxon>
        <taxon>Saliceae</taxon>
        <taxon>Salix</taxon>
    </lineage>
</organism>
<dbReference type="Proteomes" id="UP000657918">
    <property type="component" value="Chromosome 11"/>
</dbReference>
<gene>
    <name evidence="1" type="ORF">SADUNF_Sadunf11G0043600</name>
</gene>